<gene>
    <name evidence="1" type="ORF">FLA105534_00682</name>
</gene>
<sequence length="488" mass="57225">MIIVAKKHMKKLLFFFLILYKSSLLGQTVLNSYPLNLKKYDDSNQILNVENSITHDVFVFATNTENITILKYNTALFLKDEFSIPRTDLQDKSIVGYSFSEDGNPTLYWGTEDLKTIYVIKYYLEGKTYKVLRFNFPVSSQSIITTFQQNNLFYILSQDASQPALGVYAFKNGIVEEKIYDFSPFTFQNRKTQFLTFNQVLRENPIEKIESDEYSTLSKASKKTKAYMLDNHIILTLDYNPNKTQVFDLNLENHDLTEKIFPQSATQDQRKLSNSFFYKDKIYQINTTQDELLFDVKDFNSGETIKSFKVSKNDTIRFKSSPLLMQRDNEKPKELKKTSKFLQRLSYLDVGLSVFKNNQNILVTLGGNPRMEQMYYAINDQMYSWNYTQTFHSESVFFETTLNNQYDFTLIQQQPLAMDNINYFLDQNKKATLPNVLKFKDFYILGYYDITAKQYIMRKFTDGFIPNEPTNPIIDKATFSKSFPFDKP</sequence>
<organism evidence="1 2">
    <name type="scientific">Flavobacterium bizetiae</name>
    <dbReference type="NCBI Taxonomy" id="2704140"/>
    <lineage>
        <taxon>Bacteria</taxon>
        <taxon>Pseudomonadati</taxon>
        <taxon>Bacteroidota</taxon>
        <taxon>Flavobacteriia</taxon>
        <taxon>Flavobacteriales</taxon>
        <taxon>Flavobacteriaceae</taxon>
        <taxon>Flavobacterium</taxon>
    </lineage>
</organism>
<keyword evidence="2" id="KW-1185">Reference proteome</keyword>
<evidence type="ECO:0000313" key="1">
    <source>
        <dbReference type="EMBL" id="CAA9195454.1"/>
    </source>
</evidence>
<proteinExistence type="predicted"/>
<name>A0A6J4G9I9_9FLAO</name>
<dbReference type="AlphaFoldDB" id="A0A6J4G9I9"/>
<evidence type="ECO:0000313" key="2">
    <source>
        <dbReference type="Proteomes" id="UP000479938"/>
    </source>
</evidence>
<dbReference type="EMBL" id="CADCSU010000040">
    <property type="protein sequence ID" value="CAA9195454.1"/>
    <property type="molecule type" value="Genomic_DNA"/>
</dbReference>
<protein>
    <submittedName>
        <fullName evidence="1">Uncharacterized protein</fullName>
    </submittedName>
</protein>
<accession>A0A6J4G9I9</accession>
<reference evidence="1 2" key="1">
    <citation type="submission" date="2020-02" db="EMBL/GenBank/DDBJ databases">
        <authorList>
            <person name="Criscuolo A."/>
        </authorList>
    </citation>
    <scope>NUCLEOTIDE SEQUENCE [LARGE SCALE GENOMIC DNA]</scope>
    <source>
        <strain evidence="1">CIP105534</strain>
    </source>
</reference>
<dbReference type="Proteomes" id="UP000479938">
    <property type="component" value="Unassembled WGS sequence"/>
</dbReference>